<organism evidence="1 2">
    <name type="scientific">Ceratitis capitata</name>
    <name type="common">Mediterranean fruit fly</name>
    <name type="synonym">Tephritis capitata</name>
    <dbReference type="NCBI Taxonomy" id="7213"/>
    <lineage>
        <taxon>Eukaryota</taxon>
        <taxon>Metazoa</taxon>
        <taxon>Ecdysozoa</taxon>
        <taxon>Arthropoda</taxon>
        <taxon>Hexapoda</taxon>
        <taxon>Insecta</taxon>
        <taxon>Pterygota</taxon>
        <taxon>Neoptera</taxon>
        <taxon>Endopterygota</taxon>
        <taxon>Diptera</taxon>
        <taxon>Brachycera</taxon>
        <taxon>Muscomorpha</taxon>
        <taxon>Tephritoidea</taxon>
        <taxon>Tephritidae</taxon>
        <taxon>Ceratitis</taxon>
        <taxon>Ceratitis</taxon>
    </lineage>
</organism>
<dbReference type="Proteomes" id="UP000606786">
    <property type="component" value="Unassembled WGS sequence"/>
</dbReference>
<proteinExistence type="predicted"/>
<dbReference type="OrthoDB" id="202764at2759"/>
<dbReference type="AlphaFoldDB" id="A0A811UT48"/>
<dbReference type="EMBL" id="CAJHJT010000034">
    <property type="protein sequence ID" value="CAD7002349.1"/>
    <property type="molecule type" value="Genomic_DNA"/>
</dbReference>
<evidence type="ECO:0000313" key="1">
    <source>
        <dbReference type="EMBL" id="CAD7002349.1"/>
    </source>
</evidence>
<comment type="caution">
    <text evidence="1">The sequence shown here is derived from an EMBL/GenBank/DDBJ whole genome shotgun (WGS) entry which is preliminary data.</text>
</comment>
<evidence type="ECO:0000313" key="2">
    <source>
        <dbReference type="Proteomes" id="UP000606786"/>
    </source>
</evidence>
<name>A0A811UT48_CERCA</name>
<sequence>MKTAALKRDLSEIKNSMSEINDLVGRNNNSTTCGVVGGGSGLGSNKNLAISASAHQPSINDLTQINALNSSDAINKLKKKIRSSIENLVDSDTEPLVTFPDTDDDHHNLADLVSASNGKLSASNGLSGSGKLVDTVKFEEKRSRTESKTKVVADGFSTEQATSNLAEMKRLQTGDIDYQEAKAAAAMRNRTEMDGVKTEENAAVIQDYTQNIMEHWSFMEHVLACSVTAIAVNTK</sequence>
<accession>A0A811UT48</accession>
<reference evidence="1" key="1">
    <citation type="submission" date="2020-11" db="EMBL/GenBank/DDBJ databases">
        <authorList>
            <person name="Whitehead M."/>
        </authorList>
    </citation>
    <scope>NUCLEOTIDE SEQUENCE</scope>
    <source>
        <strain evidence="1">EGII</strain>
    </source>
</reference>
<protein>
    <submittedName>
        <fullName evidence="1">(Mediterranean fruit fly) hypothetical protein</fullName>
    </submittedName>
</protein>
<keyword evidence="2" id="KW-1185">Reference proteome</keyword>
<gene>
    <name evidence="1" type="ORF">CCAP1982_LOCUS10833</name>
</gene>